<reference evidence="2 3" key="1">
    <citation type="submission" date="2020-10" db="EMBL/GenBank/DDBJ databases">
        <title>The genome of sulfurovum sp.</title>
        <authorList>
            <person name="Xie S."/>
            <person name="Shao Z."/>
            <person name="Jiang L."/>
        </authorList>
    </citation>
    <scope>NUCLEOTIDE SEQUENCE [LARGE SCALE GENOMIC DNA]</scope>
    <source>
        <strain evidence="2 3">ST-419</strain>
    </source>
</reference>
<dbReference type="InterPro" id="IPR027417">
    <property type="entry name" value="P-loop_NTPase"/>
</dbReference>
<sequence length="313" mass="37004">MSTLNKDQKIENAIFIIGCDRSGTTFLGSLIGAHSQCIVTPESQFKTDCYSEEEQSFFNPQKTFQKIKETKRFKIWDADISFTDTEYDKIKNYPDLILKIVEKYNINKQHKKSVKFWVDHTPINVEYVDLLKSFYPNAKFLHIIRDGRGVAASFKNVTWGPKSMYDIANFWLTKLAYGFAYERKYPQDILSVRYEDILENTENTIKKITDFIGIDYEPNMLEANGLIVPTYTKHQHELVGQKADKSRIKAWAKTLSEREIELFEYKTRNMLHLLGYQTLFAKPGREKRHERITFVLTQKYKRFLNKWKKRLKL</sequence>
<dbReference type="Proteomes" id="UP000595074">
    <property type="component" value="Chromosome"/>
</dbReference>
<organism evidence="2 3">
    <name type="scientific">Sulfurovum indicum</name>
    <dbReference type="NCBI Taxonomy" id="2779528"/>
    <lineage>
        <taxon>Bacteria</taxon>
        <taxon>Pseudomonadati</taxon>
        <taxon>Campylobacterota</taxon>
        <taxon>Epsilonproteobacteria</taxon>
        <taxon>Campylobacterales</taxon>
        <taxon>Sulfurovaceae</taxon>
        <taxon>Sulfurovum</taxon>
    </lineage>
</organism>
<accession>A0A7M1S895</accession>
<dbReference type="Pfam" id="PF13469">
    <property type="entry name" value="Sulfotransfer_3"/>
    <property type="match status" value="1"/>
</dbReference>
<dbReference type="RefSeq" id="WP_197549773.1">
    <property type="nucleotide sequence ID" value="NZ_CP063164.1"/>
</dbReference>
<dbReference type="GO" id="GO:0008476">
    <property type="term" value="F:protein-tyrosine sulfotransferase activity"/>
    <property type="evidence" value="ECO:0007669"/>
    <property type="project" value="InterPro"/>
</dbReference>
<dbReference type="KEGG" id="sinu:IMZ28_02350"/>
<keyword evidence="3" id="KW-1185">Reference proteome</keyword>
<name>A0A7M1S895_9BACT</name>
<gene>
    <name evidence="2" type="ORF">IMZ28_02350</name>
</gene>
<proteinExistence type="predicted"/>
<keyword evidence="1 2" id="KW-0808">Transferase</keyword>
<dbReference type="InterPro" id="IPR026634">
    <property type="entry name" value="TPST-like"/>
</dbReference>
<dbReference type="Gene3D" id="3.40.50.300">
    <property type="entry name" value="P-loop containing nucleotide triphosphate hydrolases"/>
    <property type="match status" value="1"/>
</dbReference>
<evidence type="ECO:0000313" key="2">
    <source>
        <dbReference type="EMBL" id="QOR62959.1"/>
    </source>
</evidence>
<dbReference type="SUPFAM" id="SSF52540">
    <property type="entry name" value="P-loop containing nucleoside triphosphate hydrolases"/>
    <property type="match status" value="1"/>
</dbReference>
<protein>
    <submittedName>
        <fullName evidence="2">Sulfotransferase</fullName>
    </submittedName>
</protein>
<evidence type="ECO:0000256" key="1">
    <source>
        <dbReference type="ARBA" id="ARBA00022679"/>
    </source>
</evidence>
<dbReference type="PANTHER" id="PTHR12788:SF10">
    <property type="entry name" value="PROTEIN-TYROSINE SULFOTRANSFERASE"/>
    <property type="match status" value="1"/>
</dbReference>
<dbReference type="AlphaFoldDB" id="A0A7M1S895"/>
<dbReference type="EMBL" id="CP063164">
    <property type="protein sequence ID" value="QOR62959.1"/>
    <property type="molecule type" value="Genomic_DNA"/>
</dbReference>
<dbReference type="PANTHER" id="PTHR12788">
    <property type="entry name" value="PROTEIN-TYROSINE SULFOTRANSFERASE 2"/>
    <property type="match status" value="1"/>
</dbReference>
<evidence type="ECO:0000313" key="3">
    <source>
        <dbReference type="Proteomes" id="UP000595074"/>
    </source>
</evidence>